<protein>
    <submittedName>
        <fullName evidence="1">Uncharacterized protein</fullName>
    </submittedName>
</protein>
<name>A0A1S1LS11_MYCCH</name>
<comment type="caution">
    <text evidence="1">The sequence shown here is derived from an EMBL/GenBank/DDBJ whole genome shotgun (WGS) entry which is preliminary data.</text>
</comment>
<dbReference type="Proteomes" id="UP000180043">
    <property type="component" value="Unassembled WGS sequence"/>
</dbReference>
<organism evidence="1 2">
    <name type="scientific">Mycobacteroides chelonae</name>
    <name type="common">Mycobacterium chelonae</name>
    <dbReference type="NCBI Taxonomy" id="1774"/>
    <lineage>
        <taxon>Bacteria</taxon>
        <taxon>Bacillati</taxon>
        <taxon>Actinomycetota</taxon>
        <taxon>Actinomycetes</taxon>
        <taxon>Mycobacteriales</taxon>
        <taxon>Mycobacteriaceae</taxon>
        <taxon>Mycobacteroides</taxon>
    </lineage>
</organism>
<evidence type="ECO:0000313" key="1">
    <source>
        <dbReference type="EMBL" id="OHU57076.1"/>
    </source>
</evidence>
<proteinExistence type="predicted"/>
<dbReference type="AlphaFoldDB" id="A0A1S1LS11"/>
<accession>A0A1S1LS11</accession>
<sequence>MDVVKRADQLAVGDEIVEDNGSYRQVRGLNLPGTDWNPHKTVVRINLGYGWLSWPVTKKVTVISPTSR</sequence>
<dbReference type="RefSeq" id="WP_070947451.1">
    <property type="nucleotide sequence ID" value="NZ_MLIQ01000014.1"/>
</dbReference>
<gene>
    <name evidence="1" type="ORF">BKG82_12860</name>
</gene>
<dbReference type="EMBL" id="MLIQ01000014">
    <property type="protein sequence ID" value="OHU57076.1"/>
    <property type="molecule type" value="Genomic_DNA"/>
</dbReference>
<reference evidence="1 2" key="1">
    <citation type="submission" date="2016-10" db="EMBL/GenBank/DDBJ databases">
        <title>Evaluation of Human, Veterinary and Environmental Mycobacterium chelonae Isolates by Core Genome Phylogenomic Analysis, Targeted Gene Comparison, and Anti-microbial Susceptibility Patterns: A Tale of Mistaken Identities.</title>
        <authorList>
            <person name="Fogelson S.B."/>
            <person name="Camus A.C."/>
            <person name="Lorenz W."/>
            <person name="Vasireddy R."/>
            <person name="Vasireddy S."/>
            <person name="Smith T."/>
            <person name="Brown-Elliott B.A."/>
            <person name="Wallace R.J.Jr."/>
            <person name="Hasan N.A."/>
            <person name="Reischl U."/>
            <person name="Sanchez S."/>
        </authorList>
    </citation>
    <scope>NUCLEOTIDE SEQUENCE [LARGE SCALE GENOMIC DNA]</scope>
    <source>
        <strain evidence="1 2">15515</strain>
    </source>
</reference>
<evidence type="ECO:0000313" key="2">
    <source>
        <dbReference type="Proteomes" id="UP000180043"/>
    </source>
</evidence>